<feature type="domain" description="CHAT" evidence="1">
    <location>
        <begin position="11"/>
        <end position="166"/>
    </location>
</feature>
<evidence type="ECO:0000313" key="2">
    <source>
        <dbReference type="EMBL" id="OCL13957.1"/>
    </source>
</evidence>
<dbReference type="Pfam" id="PF12770">
    <property type="entry name" value="CHAT"/>
    <property type="match status" value="1"/>
</dbReference>
<reference evidence="2 3" key="1">
    <citation type="journal article" date="2016" name="Nat. Commun.">
        <title>Ectomycorrhizal ecology is imprinted in the genome of the dominant symbiotic fungus Cenococcum geophilum.</title>
        <authorList>
            <consortium name="DOE Joint Genome Institute"/>
            <person name="Peter M."/>
            <person name="Kohler A."/>
            <person name="Ohm R.A."/>
            <person name="Kuo A."/>
            <person name="Krutzmann J."/>
            <person name="Morin E."/>
            <person name="Arend M."/>
            <person name="Barry K.W."/>
            <person name="Binder M."/>
            <person name="Choi C."/>
            <person name="Clum A."/>
            <person name="Copeland A."/>
            <person name="Grisel N."/>
            <person name="Haridas S."/>
            <person name="Kipfer T."/>
            <person name="LaButti K."/>
            <person name="Lindquist E."/>
            <person name="Lipzen A."/>
            <person name="Maire R."/>
            <person name="Meier B."/>
            <person name="Mihaltcheva S."/>
            <person name="Molinier V."/>
            <person name="Murat C."/>
            <person name="Poggeler S."/>
            <person name="Quandt C.A."/>
            <person name="Sperisen C."/>
            <person name="Tritt A."/>
            <person name="Tisserant E."/>
            <person name="Crous P.W."/>
            <person name="Henrissat B."/>
            <person name="Nehls U."/>
            <person name="Egli S."/>
            <person name="Spatafora J.W."/>
            <person name="Grigoriev I.V."/>
            <person name="Martin F.M."/>
        </authorList>
    </citation>
    <scope>NUCLEOTIDE SEQUENCE [LARGE SCALE GENOMIC DNA]</scope>
    <source>
        <strain evidence="2 3">CBS 207.34</strain>
    </source>
</reference>
<accession>A0A8E2FB69</accession>
<protein>
    <recommendedName>
        <fullName evidence="1">CHAT domain-containing protein</fullName>
    </recommendedName>
</protein>
<sequence length="167" mass="18591">MEVLHLPSRSLVLEKLQGCSVVHFACHGQVDQKKPSQSALLLGTGANIESLAIDDIQSMSHQSAQIAYLSACSTAYFADRTLMNENIHLASAFQLAGFRHVVGTLWDTYDDAAIEVAGRFYKRLLLEKDDSINEVSRILHDAVLEYRNEEGNSEKILHWAPFLHIGP</sequence>
<dbReference type="Proteomes" id="UP000250140">
    <property type="component" value="Unassembled WGS sequence"/>
</dbReference>
<dbReference type="AlphaFoldDB" id="A0A8E2FB69"/>
<dbReference type="EMBL" id="KV748645">
    <property type="protein sequence ID" value="OCL13957.1"/>
    <property type="molecule type" value="Genomic_DNA"/>
</dbReference>
<organism evidence="2 3">
    <name type="scientific">Glonium stellatum</name>
    <dbReference type="NCBI Taxonomy" id="574774"/>
    <lineage>
        <taxon>Eukaryota</taxon>
        <taxon>Fungi</taxon>
        <taxon>Dikarya</taxon>
        <taxon>Ascomycota</taxon>
        <taxon>Pezizomycotina</taxon>
        <taxon>Dothideomycetes</taxon>
        <taxon>Pleosporomycetidae</taxon>
        <taxon>Gloniales</taxon>
        <taxon>Gloniaceae</taxon>
        <taxon>Glonium</taxon>
    </lineage>
</organism>
<keyword evidence="3" id="KW-1185">Reference proteome</keyword>
<dbReference type="InterPro" id="IPR024983">
    <property type="entry name" value="CHAT_dom"/>
</dbReference>
<name>A0A8E2FB69_9PEZI</name>
<evidence type="ECO:0000313" key="3">
    <source>
        <dbReference type="Proteomes" id="UP000250140"/>
    </source>
</evidence>
<dbReference type="OrthoDB" id="9991317at2759"/>
<gene>
    <name evidence="2" type="ORF">AOQ84DRAFT_351746</name>
</gene>
<proteinExistence type="predicted"/>
<dbReference type="Gene3D" id="3.40.50.1460">
    <property type="match status" value="1"/>
</dbReference>
<evidence type="ECO:0000259" key="1">
    <source>
        <dbReference type="Pfam" id="PF12770"/>
    </source>
</evidence>